<evidence type="ECO:0000313" key="3">
    <source>
        <dbReference type="Proteomes" id="UP000001075"/>
    </source>
</evidence>
<reference evidence="3" key="1">
    <citation type="journal article" date="2011" name="Nat. Biotechnol.">
        <title>The genomic sequence of the Chinese hamster ovary (CHO)-K1 cell line.</title>
        <authorList>
            <person name="Xu X."/>
            <person name="Nagarajan H."/>
            <person name="Lewis N.E."/>
            <person name="Pan S."/>
            <person name="Cai Z."/>
            <person name="Liu X."/>
            <person name="Chen W."/>
            <person name="Xie M."/>
            <person name="Wang W."/>
            <person name="Hammond S."/>
            <person name="Andersen M.R."/>
            <person name="Neff N."/>
            <person name="Passarelli B."/>
            <person name="Koh W."/>
            <person name="Fan H.C."/>
            <person name="Wang J."/>
            <person name="Gui Y."/>
            <person name="Lee K.H."/>
            <person name="Betenbaugh M.J."/>
            <person name="Quake S.R."/>
            <person name="Famili I."/>
            <person name="Palsson B.O."/>
            <person name="Wang J."/>
        </authorList>
    </citation>
    <scope>NUCLEOTIDE SEQUENCE [LARGE SCALE GENOMIC DNA]</scope>
    <source>
        <strain evidence="3">CHO K1 cell line</strain>
    </source>
</reference>
<feature type="transmembrane region" description="Helical" evidence="1">
    <location>
        <begin position="20"/>
        <end position="44"/>
    </location>
</feature>
<gene>
    <name evidence="2" type="ORF">I79_024056</name>
</gene>
<evidence type="ECO:0000256" key="1">
    <source>
        <dbReference type="SAM" id="Phobius"/>
    </source>
</evidence>
<protein>
    <submittedName>
        <fullName evidence="2">Uncharacterized protein</fullName>
    </submittedName>
</protein>
<evidence type="ECO:0000313" key="2">
    <source>
        <dbReference type="EMBL" id="EGW12880.1"/>
    </source>
</evidence>
<dbReference type="InParanoid" id="G3IJM0"/>
<keyword evidence="1" id="KW-1133">Transmembrane helix</keyword>
<proteinExistence type="predicted"/>
<dbReference type="EMBL" id="JH003331">
    <property type="protein sequence ID" value="EGW12880.1"/>
    <property type="molecule type" value="Genomic_DNA"/>
</dbReference>
<accession>G3IJM0</accession>
<sequence>MFNETYFKDNHGPPPRKEVALAGYVGTYFMYFSCFRTWVVFFSLKTVVAMEMWPPGWLIGNMLRFLTTGSLGK</sequence>
<name>G3IJM0_CRIGR</name>
<dbReference type="AlphaFoldDB" id="G3IJM0"/>
<keyword evidence="1" id="KW-0472">Membrane</keyword>
<organism evidence="2 3">
    <name type="scientific">Cricetulus griseus</name>
    <name type="common">Chinese hamster</name>
    <name type="synonym">Cricetulus barabensis griseus</name>
    <dbReference type="NCBI Taxonomy" id="10029"/>
    <lineage>
        <taxon>Eukaryota</taxon>
        <taxon>Metazoa</taxon>
        <taxon>Chordata</taxon>
        <taxon>Craniata</taxon>
        <taxon>Vertebrata</taxon>
        <taxon>Euteleostomi</taxon>
        <taxon>Mammalia</taxon>
        <taxon>Eutheria</taxon>
        <taxon>Euarchontoglires</taxon>
        <taxon>Glires</taxon>
        <taxon>Rodentia</taxon>
        <taxon>Myomorpha</taxon>
        <taxon>Muroidea</taxon>
        <taxon>Cricetidae</taxon>
        <taxon>Cricetinae</taxon>
        <taxon>Cricetulus</taxon>
    </lineage>
</organism>
<keyword evidence="1" id="KW-0812">Transmembrane</keyword>
<dbReference type="Proteomes" id="UP000001075">
    <property type="component" value="Unassembled WGS sequence"/>
</dbReference>